<accession>A0A031LU49</accession>
<organism evidence="4 5">
    <name type="scientific">Candidatus Acidianus copahuensis</name>
    <dbReference type="NCBI Taxonomy" id="1160895"/>
    <lineage>
        <taxon>Archaea</taxon>
        <taxon>Thermoproteota</taxon>
        <taxon>Thermoprotei</taxon>
        <taxon>Sulfolobales</taxon>
        <taxon>Sulfolobaceae</taxon>
        <taxon>Acidianus</taxon>
    </lineage>
</organism>
<comment type="caution">
    <text evidence="4">The sequence shown here is derived from an EMBL/GenBank/DDBJ whole genome shotgun (WGS) entry which is preliminary data.</text>
</comment>
<dbReference type="InterPro" id="IPR010095">
    <property type="entry name" value="Cas12f1-like_TNB"/>
</dbReference>
<dbReference type="GO" id="GO:0003677">
    <property type="term" value="F:DNA binding"/>
    <property type="evidence" value="ECO:0007669"/>
    <property type="project" value="UniProtKB-KW"/>
</dbReference>
<protein>
    <submittedName>
        <fullName evidence="4">Transposase</fullName>
    </submittedName>
</protein>
<feature type="domain" description="Cas12f1-like TNB" evidence="3">
    <location>
        <begin position="296"/>
        <end position="359"/>
    </location>
</feature>
<name>A0A031LU49_9CREN</name>
<proteinExistence type="predicted"/>
<dbReference type="NCBIfam" id="TIGR01766">
    <property type="entry name" value="IS200/IS605 family accessory protein TnpB-like domain"/>
    <property type="match status" value="1"/>
</dbReference>
<dbReference type="OrthoDB" id="42545at2157"/>
<sequence length="396" mass="46160">MSSDEGVLTRTVVLKVSPEGDINFSKWKTATNLVLKWLLKNKDKWSKNKNGESTISLNTVQQVWYKELREKFGFTSYQAIACIRQAIAKSWMNNPNKGREPRLRKDVIWLKIDDIKEVTKEYVKTSSYGKLIVEGYPKTFDEVNGWKRGEARLVKQGDEYYLHISYEKETKLPKPSSNAIAVDINVREVVYGDEKHERRDKTPVEDLMKKREYVSTLQKKYPSWRSLKRVLLRIRGVYKNIHNALVDWARKEAIRIVNYAKKLGKDTIILEDLNGLNKRQPGLKKSWRERFQYMAYYTLQSWISWEGFKHGIAVIKVPPRYTSTRCPYDGEEMVEVGHRTFRCKKCGFQADRDSIARLNLLRRGSSDAPHSHHSEGSVRPQSGGTYEPHLKRTIAL</sequence>
<keyword evidence="1" id="KW-0238">DNA-binding</keyword>
<keyword evidence="5" id="KW-1185">Reference proteome</keyword>
<evidence type="ECO:0000313" key="5">
    <source>
        <dbReference type="Proteomes" id="UP000024332"/>
    </source>
</evidence>
<evidence type="ECO:0000313" key="4">
    <source>
        <dbReference type="EMBL" id="EZQ11351.1"/>
    </source>
</evidence>
<dbReference type="STRING" id="1160895.CM19_01235"/>
<evidence type="ECO:0000259" key="3">
    <source>
        <dbReference type="Pfam" id="PF07282"/>
    </source>
</evidence>
<dbReference type="NCBIfam" id="NF040570">
    <property type="entry name" value="guided_TnpB"/>
    <property type="match status" value="1"/>
</dbReference>
<evidence type="ECO:0000256" key="2">
    <source>
        <dbReference type="SAM" id="MobiDB-lite"/>
    </source>
</evidence>
<evidence type="ECO:0000256" key="1">
    <source>
        <dbReference type="ARBA" id="ARBA00023125"/>
    </source>
</evidence>
<dbReference type="Pfam" id="PF07282">
    <property type="entry name" value="Cas12f1-like_TNB"/>
    <property type="match status" value="1"/>
</dbReference>
<feature type="region of interest" description="Disordered" evidence="2">
    <location>
        <begin position="364"/>
        <end position="396"/>
    </location>
</feature>
<dbReference type="Proteomes" id="UP000024332">
    <property type="component" value="Unassembled WGS sequence"/>
</dbReference>
<dbReference type="RefSeq" id="WP_052349399.1">
    <property type="nucleotide sequence ID" value="NZ_JFZT01000015.1"/>
</dbReference>
<gene>
    <name evidence="4" type="ORF">CM19_01235</name>
</gene>
<dbReference type="EMBL" id="JFZT01000015">
    <property type="protein sequence ID" value="EZQ11351.1"/>
    <property type="molecule type" value="Genomic_DNA"/>
</dbReference>
<reference evidence="4 5" key="1">
    <citation type="submission" date="2014-03" db="EMBL/GenBank/DDBJ databases">
        <title>Draft genome sequence of the novel thermoacidophilic archaea Acidianus copahuensis ALE1 strain, isolated from Copahue volcanic area in Neuquen Argentina.</title>
        <authorList>
            <person name="Urbieta M.S."/>
            <person name="Rascovan N."/>
            <person name="Castro C."/>
            <person name="Revale S."/>
            <person name="Giaveno M.A."/>
            <person name="Vazquez M.P."/>
            <person name="Donati E.R."/>
        </authorList>
    </citation>
    <scope>NUCLEOTIDE SEQUENCE [LARGE SCALE GENOMIC DNA]</scope>
    <source>
        <strain evidence="4 5">ALE1</strain>
    </source>
</reference>
<dbReference type="AlphaFoldDB" id="A0A031LU49"/>